<dbReference type="Proteomes" id="UP000177791">
    <property type="component" value="Unassembled WGS sequence"/>
</dbReference>
<evidence type="ECO:0000313" key="1">
    <source>
        <dbReference type="EMBL" id="OGX81748.1"/>
    </source>
</evidence>
<organism evidence="1 2">
    <name type="scientific">Hymenobacter glacialis</name>
    <dbReference type="NCBI Taxonomy" id="1908236"/>
    <lineage>
        <taxon>Bacteria</taxon>
        <taxon>Pseudomonadati</taxon>
        <taxon>Bacteroidota</taxon>
        <taxon>Cytophagia</taxon>
        <taxon>Cytophagales</taxon>
        <taxon>Hymenobacteraceae</taxon>
        <taxon>Hymenobacter</taxon>
    </lineage>
</organism>
<dbReference type="AlphaFoldDB" id="A0A1G1SSZ9"/>
<evidence type="ECO:0000313" key="2">
    <source>
        <dbReference type="Proteomes" id="UP000177791"/>
    </source>
</evidence>
<gene>
    <name evidence="1" type="ORF">BEN48_05825</name>
</gene>
<dbReference type="OrthoDB" id="949867at2"/>
<sequence length="200" mass="21616">MPSTIPVAFLKKSSLLLLLPLLMGCEDSLDKLYPKAQPVQLPAETTTGANVLGCRLNGDVWEANNTATLTGKVLTPTAHYRNGELRIDAFRRLQVTGPVTNIHFTVAGATRPGVYQLRAAEQKSGSFATLETASGRLQYATNARQTGKLTITRLDTTGAHPVVSGRFELRAAPTQPAVHTTDLPAHVQLTEGRFDIQLSR</sequence>
<dbReference type="EMBL" id="MDZC01000112">
    <property type="protein sequence ID" value="OGX81748.1"/>
    <property type="molecule type" value="Genomic_DNA"/>
</dbReference>
<accession>A0A1G1SSZ9</accession>
<dbReference type="RefSeq" id="WP_070735970.1">
    <property type="nucleotide sequence ID" value="NZ_MDZC01000112.1"/>
</dbReference>
<keyword evidence="2" id="KW-1185">Reference proteome</keyword>
<name>A0A1G1SSZ9_9BACT</name>
<reference evidence="1 2" key="1">
    <citation type="submission" date="2016-08" db="EMBL/GenBank/DDBJ databases">
        <title>Hymenobacter coccineus sp. nov., Hymenobacter lapidarius sp. nov. and Hymenobacter glacialis sp. nov., isolated from Antarctic soil.</title>
        <authorList>
            <person name="Sedlacek I."/>
            <person name="Kralova S."/>
            <person name="Kyrova K."/>
            <person name="Maslanova I."/>
            <person name="Stankova E."/>
            <person name="Vrbovska V."/>
            <person name="Nemec M."/>
            <person name="Bartak M."/>
            <person name="Svec P."/>
            <person name="Busse H.-J."/>
            <person name="Pantucek R."/>
        </authorList>
    </citation>
    <scope>NUCLEOTIDE SEQUENCE [LARGE SCALE GENOMIC DNA]</scope>
    <source>
        <strain evidence="1 2">CCM 8648</strain>
    </source>
</reference>
<comment type="caution">
    <text evidence="1">The sequence shown here is derived from an EMBL/GenBank/DDBJ whole genome shotgun (WGS) entry which is preliminary data.</text>
</comment>
<protein>
    <submittedName>
        <fullName evidence="1">Uncharacterized protein</fullName>
    </submittedName>
</protein>
<proteinExistence type="predicted"/>